<keyword evidence="3" id="KW-1185">Reference proteome</keyword>
<feature type="transmembrane region" description="Helical" evidence="1">
    <location>
        <begin position="197"/>
        <end position="223"/>
    </location>
</feature>
<organism evidence="2 3">
    <name type="scientific">Pontivivens ytuae</name>
    <dbReference type="NCBI Taxonomy" id="2789856"/>
    <lineage>
        <taxon>Bacteria</taxon>
        <taxon>Pseudomonadati</taxon>
        <taxon>Pseudomonadota</taxon>
        <taxon>Alphaproteobacteria</taxon>
        <taxon>Rhodobacterales</taxon>
        <taxon>Paracoccaceae</taxon>
        <taxon>Pontivivens</taxon>
    </lineage>
</organism>
<keyword evidence="1" id="KW-0812">Transmembrane</keyword>
<dbReference type="KEGG" id="poz:I0K15_13865"/>
<dbReference type="EMBL" id="CP064942">
    <property type="protein sequence ID" value="QPH52889.1"/>
    <property type="molecule type" value="Genomic_DNA"/>
</dbReference>
<feature type="transmembrane region" description="Helical" evidence="1">
    <location>
        <begin position="15"/>
        <end position="35"/>
    </location>
</feature>
<feature type="transmembrane region" description="Helical" evidence="1">
    <location>
        <begin position="151"/>
        <end position="176"/>
    </location>
</feature>
<evidence type="ECO:0000256" key="1">
    <source>
        <dbReference type="SAM" id="Phobius"/>
    </source>
</evidence>
<dbReference type="RefSeq" id="WP_196102100.1">
    <property type="nucleotide sequence ID" value="NZ_CP064942.1"/>
</dbReference>
<feature type="transmembrane region" description="Helical" evidence="1">
    <location>
        <begin position="41"/>
        <end position="67"/>
    </location>
</feature>
<gene>
    <name evidence="2" type="ORF">I0K15_13865</name>
</gene>
<keyword evidence="1" id="KW-1133">Transmembrane helix</keyword>
<accession>A0A7S9LPH4</accession>
<protein>
    <submittedName>
        <fullName evidence="2">Uncharacterized protein</fullName>
    </submittedName>
</protein>
<evidence type="ECO:0000313" key="3">
    <source>
        <dbReference type="Proteomes" id="UP000594800"/>
    </source>
</evidence>
<keyword evidence="1" id="KW-0472">Membrane</keyword>
<proteinExistence type="predicted"/>
<dbReference type="Proteomes" id="UP000594800">
    <property type="component" value="Chromosome"/>
</dbReference>
<evidence type="ECO:0000313" key="2">
    <source>
        <dbReference type="EMBL" id="QPH52889.1"/>
    </source>
</evidence>
<sequence length="293" mass="31548">MLEMLGLSLIGAPRVFLRTLPLTTVVAFIYFGLITNVNDPLWRVVLILLLTTPCIAIVRLAALRSALITTGRTKPPTFQNLVRAQVRIAYANLLPINFVQVVIFTAVSALIVAELRADFMVVVEAAALGQTMEVPLELEQNLGRFIGAAGWLFALIAAAGFGVMGTAMAATAANAAEKSPRHDITYGLTFNFWKLTIVYFCAQTINGILVALIALLGVAALGLSGLENWPYVLPIAATVYLSLHFATTATAAALSYGALLDRDAAIREYVQQQVAGPQTSAEDLRALRHSRQH</sequence>
<name>A0A7S9LPH4_9RHOB</name>
<feature type="transmembrane region" description="Helical" evidence="1">
    <location>
        <begin position="88"/>
        <end position="113"/>
    </location>
</feature>
<feature type="transmembrane region" description="Helical" evidence="1">
    <location>
        <begin position="235"/>
        <end position="259"/>
    </location>
</feature>
<reference evidence="2 3" key="1">
    <citation type="submission" date="2020-11" db="EMBL/GenBank/DDBJ databases">
        <title>Description of Pontivivens ytuae sp. nov. isolated from deep sea sediment of Mariana Trench.</title>
        <authorList>
            <person name="Wang Z."/>
            <person name="Sun Q.-L."/>
            <person name="Xu X.-D."/>
            <person name="Tang Y.-Z."/>
            <person name="Zhang J."/>
        </authorList>
    </citation>
    <scope>NUCLEOTIDE SEQUENCE [LARGE SCALE GENOMIC DNA]</scope>
    <source>
        <strain evidence="2 3">MT2928</strain>
    </source>
</reference>
<dbReference type="AlphaFoldDB" id="A0A7S9LPH4"/>